<evidence type="ECO:0000256" key="14">
    <source>
        <dbReference type="ARBA" id="ARBA00045968"/>
    </source>
</evidence>
<keyword evidence="7" id="KW-0631">Potassium channel</keyword>
<evidence type="ECO:0000256" key="5">
    <source>
        <dbReference type="ARBA" id="ARBA00022692"/>
    </source>
</evidence>
<reference evidence="18" key="2">
    <citation type="submission" date="2025-08" db="UniProtKB">
        <authorList>
            <consortium name="Ensembl"/>
        </authorList>
    </citation>
    <scope>IDENTIFICATION</scope>
</reference>
<dbReference type="GO" id="GO:0061033">
    <property type="term" value="P:secretion by lung epithelial cell involved in lung growth"/>
    <property type="evidence" value="ECO:0007669"/>
    <property type="project" value="Ensembl"/>
</dbReference>
<evidence type="ECO:0000256" key="4">
    <source>
        <dbReference type="ARBA" id="ARBA00022538"/>
    </source>
</evidence>
<dbReference type="Proteomes" id="UP000029965">
    <property type="component" value="Chromosome 12"/>
</dbReference>
<dbReference type="AlphaFoldDB" id="A0A0D9RG59"/>
<evidence type="ECO:0000256" key="6">
    <source>
        <dbReference type="ARBA" id="ARBA00022824"/>
    </source>
</evidence>
<evidence type="ECO:0000256" key="10">
    <source>
        <dbReference type="ARBA" id="ARBA00023065"/>
    </source>
</evidence>
<dbReference type="GO" id="GO:0010881">
    <property type="term" value="P:regulation of cardiac muscle contraction by regulation of the release of sequestered calcium ion"/>
    <property type="evidence" value="ECO:0007669"/>
    <property type="project" value="Ensembl"/>
</dbReference>
<feature type="region of interest" description="Disordered" evidence="16">
    <location>
        <begin position="254"/>
        <end position="291"/>
    </location>
</feature>
<dbReference type="RefSeq" id="XP_007966706.3">
    <property type="nucleotide sequence ID" value="XM_007968515.3"/>
</dbReference>
<keyword evidence="9 17" id="KW-1133">Transmembrane helix</keyword>
<dbReference type="GO" id="GO:0042802">
    <property type="term" value="F:identical protein binding"/>
    <property type="evidence" value="ECO:0007669"/>
    <property type="project" value="InterPro"/>
</dbReference>
<dbReference type="jPOST" id="A0A0D9RG59"/>
<comment type="subcellular location">
    <subcellularLocation>
        <location evidence="1">Endoplasmic reticulum membrane</location>
        <topology evidence="1">Multi-pass membrane protein</topology>
    </subcellularLocation>
</comment>
<keyword evidence="8" id="KW-0630">Potassium</keyword>
<keyword evidence="3" id="KW-0813">Transport</keyword>
<evidence type="ECO:0000313" key="18">
    <source>
        <dbReference type="Ensembl" id="ENSCSAP00000007598.1"/>
    </source>
</evidence>
<keyword evidence="19" id="KW-1185">Reference proteome</keyword>
<evidence type="ECO:0000256" key="2">
    <source>
        <dbReference type="ARBA" id="ARBA00005766"/>
    </source>
</evidence>
<dbReference type="GO" id="GO:0030282">
    <property type="term" value="P:bone mineralization"/>
    <property type="evidence" value="ECO:0007669"/>
    <property type="project" value="Ensembl"/>
</dbReference>
<dbReference type="PANTHER" id="PTHR12454:SF5">
    <property type="entry name" value="TRIMERIC INTRACELLULAR CATION CHANNEL TYPE B"/>
    <property type="match status" value="1"/>
</dbReference>
<gene>
    <name evidence="18" type="primary">TMEM38B</name>
</gene>
<dbReference type="EMBL" id="AQIB01022271">
    <property type="status" value="NOT_ANNOTATED_CDS"/>
    <property type="molecule type" value="Genomic_DNA"/>
</dbReference>
<dbReference type="eggNOG" id="KOG3944">
    <property type="taxonomic scope" value="Eukaryota"/>
</dbReference>
<dbReference type="PANTHER" id="PTHR12454">
    <property type="entry name" value="TRIMERIC INTRACELLULAR CATION CHANNEL"/>
    <property type="match status" value="1"/>
</dbReference>
<dbReference type="GO" id="GO:0005789">
    <property type="term" value="C:endoplasmic reticulum membrane"/>
    <property type="evidence" value="ECO:0007669"/>
    <property type="project" value="UniProtKB-SubCell"/>
</dbReference>
<keyword evidence="10" id="KW-0406">Ion transport</keyword>
<sequence>MDSPWDDLALAFSRTSMFPFFDIAHYLVSVMAVKRQPGAAALAWKNPISSWFTAMLHCFGGGILSCLLLAEPPLKFLANNTNILLASSIWYITFFCPYDLVCQGYSYLPVQLLASGMKEVTRTWKIVGGVTHANSYYKNGWIVMIAIGWARGAGGTIITNFERLVKGDWRPEGDEWLKMSYPSKVTLLGSVIFTFQHTQHLAISKHNLMFLYTIFIVATKITMMTTQTSTMTFAPFEDTLSRMLFGWQQPFSSREKKSEAKSPSNGIGSLASKPVDVASDNVKKKHAKKNE</sequence>
<reference evidence="18" key="3">
    <citation type="submission" date="2025-09" db="UniProtKB">
        <authorList>
            <consortium name="Ensembl"/>
        </authorList>
    </citation>
    <scope>IDENTIFICATION</scope>
</reference>
<evidence type="ECO:0000313" key="19">
    <source>
        <dbReference type="Proteomes" id="UP000029965"/>
    </source>
</evidence>
<dbReference type="GO" id="GO:0051649">
    <property type="term" value="P:establishment of localization in cell"/>
    <property type="evidence" value="ECO:0007669"/>
    <property type="project" value="Ensembl"/>
</dbReference>
<evidence type="ECO:0000256" key="13">
    <source>
        <dbReference type="ARBA" id="ARBA00034430"/>
    </source>
</evidence>
<dbReference type="Pfam" id="PF05197">
    <property type="entry name" value="TRIC"/>
    <property type="match status" value="1"/>
</dbReference>
<dbReference type="GO" id="GO:0071313">
    <property type="term" value="P:cellular response to caffeine"/>
    <property type="evidence" value="ECO:0007669"/>
    <property type="project" value="Ensembl"/>
</dbReference>
<comment type="subunit">
    <text evidence="15">Homotrimer; conformation seems to be controled by binding to diacylglycerol (DAG).</text>
</comment>
<evidence type="ECO:0000256" key="17">
    <source>
        <dbReference type="SAM" id="Phobius"/>
    </source>
</evidence>
<dbReference type="OMA" id="HNELLRP"/>
<dbReference type="InterPro" id="IPR007866">
    <property type="entry name" value="TRIC_channel"/>
</dbReference>
<comment type="similarity">
    <text evidence="2">Belongs to the TMEM38 family.</text>
</comment>
<dbReference type="GeneID" id="103219073"/>
<dbReference type="STRING" id="60711.ENSCSAP00000007598"/>
<dbReference type="GeneTree" id="ENSGT00390000018845"/>
<comment type="function">
    <text evidence="14">Intracellular monovalent cation channel required for maintenance of rapid intracellular calcium release. Acts as a potassium counter-ion channel that functions in synchronization with calcium release from intracellular stores. Activated by increased cytosolic Ca(2+) levels.</text>
</comment>
<evidence type="ECO:0000256" key="3">
    <source>
        <dbReference type="ARBA" id="ARBA00022448"/>
    </source>
</evidence>
<evidence type="ECO:0000256" key="7">
    <source>
        <dbReference type="ARBA" id="ARBA00022826"/>
    </source>
</evidence>
<keyword evidence="12" id="KW-0407">Ion channel</keyword>
<dbReference type="GO" id="GO:0005267">
    <property type="term" value="F:potassium channel activity"/>
    <property type="evidence" value="ECO:0007669"/>
    <property type="project" value="UniProtKB-KW"/>
</dbReference>
<dbReference type="GO" id="GO:0060487">
    <property type="term" value="P:lung epithelial cell differentiation"/>
    <property type="evidence" value="ECO:0007669"/>
    <property type="project" value="Ensembl"/>
</dbReference>
<name>A0A0D9RG59_CHLSB</name>
<evidence type="ECO:0000256" key="15">
    <source>
        <dbReference type="ARBA" id="ARBA00047059"/>
    </source>
</evidence>
<evidence type="ECO:0000256" key="9">
    <source>
        <dbReference type="ARBA" id="ARBA00022989"/>
    </source>
</evidence>
<dbReference type="GO" id="GO:0014808">
    <property type="term" value="P:release of sequestered calcium ion into cytosol by sarcoplasmic reticulum"/>
    <property type="evidence" value="ECO:0007669"/>
    <property type="project" value="Ensembl"/>
</dbReference>
<evidence type="ECO:0000256" key="12">
    <source>
        <dbReference type="ARBA" id="ARBA00023303"/>
    </source>
</evidence>
<dbReference type="GO" id="GO:0060348">
    <property type="term" value="P:bone development"/>
    <property type="evidence" value="ECO:0007669"/>
    <property type="project" value="Ensembl"/>
</dbReference>
<keyword evidence="4" id="KW-0633">Potassium transport</keyword>
<dbReference type="EMBL" id="AQIB01022272">
    <property type="status" value="NOT_ANNOTATED_CDS"/>
    <property type="molecule type" value="Genomic_DNA"/>
</dbReference>
<feature type="transmembrane region" description="Helical" evidence="17">
    <location>
        <begin position="82"/>
        <end position="101"/>
    </location>
</feature>
<evidence type="ECO:0000256" key="11">
    <source>
        <dbReference type="ARBA" id="ARBA00023136"/>
    </source>
</evidence>
<reference evidence="18 19" key="1">
    <citation type="submission" date="2014-03" db="EMBL/GenBank/DDBJ databases">
        <authorList>
            <person name="Warren W."/>
            <person name="Wilson R.K."/>
        </authorList>
    </citation>
    <scope>NUCLEOTIDE SEQUENCE</scope>
</reference>
<dbReference type="Ensembl" id="ENSCSAT00000009483.1">
    <property type="protein sequence ID" value="ENSCSAP00000007598.1"/>
    <property type="gene ID" value="ENSCSAG00000011397.1"/>
</dbReference>
<dbReference type="GO" id="GO:0007029">
    <property type="term" value="P:endoplasmic reticulum organization"/>
    <property type="evidence" value="ECO:0007669"/>
    <property type="project" value="Ensembl"/>
</dbReference>
<evidence type="ECO:0000256" key="16">
    <source>
        <dbReference type="SAM" id="MobiDB-lite"/>
    </source>
</evidence>
<feature type="transmembrane region" description="Helical" evidence="17">
    <location>
        <begin position="51"/>
        <end position="70"/>
    </location>
</feature>
<dbReference type="GO" id="GO:0008654">
    <property type="term" value="P:phospholipid biosynthetic process"/>
    <property type="evidence" value="ECO:0007669"/>
    <property type="project" value="Ensembl"/>
</dbReference>
<keyword evidence="6" id="KW-0256">Endoplasmic reticulum</keyword>
<dbReference type="Bgee" id="ENSCSAG00000011397">
    <property type="expression patterns" value="Expressed in caudate nucleus and 7 other cell types or tissues"/>
</dbReference>
<protein>
    <submittedName>
        <fullName evidence="18">Transmembrane protein 38B</fullName>
    </submittedName>
</protein>
<evidence type="ECO:0000256" key="8">
    <source>
        <dbReference type="ARBA" id="ARBA00022958"/>
    </source>
</evidence>
<dbReference type="GO" id="GO:0048286">
    <property type="term" value="P:lung alveolus development"/>
    <property type="evidence" value="ECO:0007669"/>
    <property type="project" value="Ensembl"/>
</dbReference>
<comment type="catalytic activity">
    <reaction evidence="13">
        <text>K(+)(in) = K(+)(out)</text>
        <dbReference type="Rhea" id="RHEA:29463"/>
        <dbReference type="ChEBI" id="CHEBI:29103"/>
    </reaction>
</comment>
<keyword evidence="11 17" id="KW-0472">Membrane</keyword>
<dbReference type="GO" id="GO:0070278">
    <property type="term" value="P:extracellular matrix constituent secretion"/>
    <property type="evidence" value="ECO:0007669"/>
    <property type="project" value="Ensembl"/>
</dbReference>
<evidence type="ECO:0000256" key="1">
    <source>
        <dbReference type="ARBA" id="ARBA00004477"/>
    </source>
</evidence>
<organism evidence="18 19">
    <name type="scientific">Chlorocebus sabaeus</name>
    <name type="common">Green monkey</name>
    <name type="synonym">Simia sabaea</name>
    <dbReference type="NCBI Taxonomy" id="60711"/>
    <lineage>
        <taxon>Eukaryota</taxon>
        <taxon>Metazoa</taxon>
        <taxon>Chordata</taxon>
        <taxon>Craniata</taxon>
        <taxon>Vertebrata</taxon>
        <taxon>Euteleostomi</taxon>
        <taxon>Mammalia</taxon>
        <taxon>Eutheria</taxon>
        <taxon>Euarchontoglires</taxon>
        <taxon>Primates</taxon>
        <taxon>Haplorrhini</taxon>
        <taxon>Catarrhini</taxon>
        <taxon>Cercopithecidae</taxon>
        <taxon>Cercopithecinae</taxon>
        <taxon>Chlorocebus</taxon>
    </lineage>
</organism>
<accession>A0A0D9RG59</accession>
<keyword evidence="5 17" id="KW-0812">Transmembrane</keyword>
<proteinExistence type="inferred from homology"/>